<feature type="region of interest" description="Disordered" evidence="1">
    <location>
        <begin position="1"/>
        <end position="28"/>
    </location>
</feature>
<reference evidence="2" key="1">
    <citation type="submission" date="2023-03" db="EMBL/GenBank/DDBJ databases">
        <title>Actinorhabdospora filicis NBRC 111898.</title>
        <authorList>
            <person name="Ichikawa N."/>
            <person name="Sato H."/>
            <person name="Tonouchi N."/>
        </authorList>
    </citation>
    <scope>NUCLEOTIDE SEQUENCE</scope>
    <source>
        <strain evidence="2">NBRC 111898</strain>
    </source>
</reference>
<accession>A0A9W6SLL5</accession>
<comment type="caution">
    <text evidence="2">The sequence shown here is derived from an EMBL/GenBank/DDBJ whole genome shotgun (WGS) entry which is preliminary data.</text>
</comment>
<keyword evidence="3" id="KW-1185">Reference proteome</keyword>
<gene>
    <name evidence="2" type="ORF">Afil01_33050</name>
</gene>
<sequence length="521" mass="56129">MERARRRAAALDPRPRAGGSSSATGGLEQLQRMAGNRAVARLLSVQRADGEVGWFEQRRIWVHEAVAAQNWVGSDPPGVYWVLNGLALDDIAKVFGMLTGTERGLVASHLNRADGLFDRARISMGIRRGGDAAQRQEADEVHWAIRVGRYPAAFERLGKMSAARADAVLATLDRTHLELLTAHRTETGRATNVERTQRAVAAALGVRYVPVEERIDVDLELDAEGLQGRFTNPRESPRYIDNAMVAVGVSPMYADGMLVYIAGMELPVLIPGDIVRSGGAPSTAASQQVYSSRAEAQAKAGEGRHAYFEGAGGAVIVPTVLSAATAPKVMATYLVAFNQWLHDVQETLTLIAIGLAAELVAGVAVSGIARGVGKVLDRPVPKGRSASGGDVIDPPHARPNVPATARARATPEFLRKVAENPHDYLVYRTPDPDVVANQPLTHTGENTPKSEFAKKGVHFARGDDVRGYGEYCVTVHEDQVDVAQNRADPTEYISAEDIPVGTGQWHTWQEYQAARAAAKPK</sequence>
<evidence type="ECO:0000313" key="2">
    <source>
        <dbReference type="EMBL" id="GLZ78498.1"/>
    </source>
</evidence>
<dbReference type="AlphaFoldDB" id="A0A9W6SLL5"/>
<organism evidence="2 3">
    <name type="scientific">Actinorhabdospora filicis</name>
    <dbReference type="NCBI Taxonomy" id="1785913"/>
    <lineage>
        <taxon>Bacteria</taxon>
        <taxon>Bacillati</taxon>
        <taxon>Actinomycetota</taxon>
        <taxon>Actinomycetes</taxon>
        <taxon>Micromonosporales</taxon>
        <taxon>Micromonosporaceae</taxon>
        <taxon>Actinorhabdospora</taxon>
    </lineage>
</organism>
<dbReference type="Proteomes" id="UP001165079">
    <property type="component" value="Unassembled WGS sequence"/>
</dbReference>
<dbReference type="RefSeq" id="WP_285663651.1">
    <property type="nucleotide sequence ID" value="NZ_BSTX01000002.1"/>
</dbReference>
<name>A0A9W6SLL5_9ACTN</name>
<evidence type="ECO:0000256" key="1">
    <source>
        <dbReference type="SAM" id="MobiDB-lite"/>
    </source>
</evidence>
<dbReference type="EMBL" id="BSTX01000002">
    <property type="protein sequence ID" value="GLZ78498.1"/>
    <property type="molecule type" value="Genomic_DNA"/>
</dbReference>
<protein>
    <submittedName>
        <fullName evidence="2">Uncharacterized protein</fullName>
    </submittedName>
</protein>
<feature type="region of interest" description="Disordered" evidence="1">
    <location>
        <begin position="383"/>
        <end position="403"/>
    </location>
</feature>
<proteinExistence type="predicted"/>
<evidence type="ECO:0000313" key="3">
    <source>
        <dbReference type="Proteomes" id="UP001165079"/>
    </source>
</evidence>